<evidence type="ECO:0000256" key="2">
    <source>
        <dbReference type="ARBA" id="ARBA00007613"/>
    </source>
</evidence>
<sequence>MEDFLQKMICMMKYLRLMFSKFPLVACFMLLISLLAKVSAQPLMTLDQAIAIGIKNNYNILMARNEQEVANNDYRYAYGALLPQINLNATRNWSSNNVNQSFSDGRKVDKKNARSNVWNLTGNLNWTLFDGLRMFAAADELKNIRDRGELAVKSQVIQTVAAIMNTYYQIVQQKQQLAAIAEQMQISEERVRIAQNKFASGLGSKLDVLQAQVDLNAQRSAYLQQQTLISKTKASLNQLIALPPDQDFEVEDSIPVDTTLQITNLKTEALQQNPDLLIASKDIQIAQNNLQITRAQRFPTLSFNTTYSFNKQNSQATNPYQPISNRNLGLTYGFSASIPIFHGFDIKRQIEDAQLNIQYQQVNLQNQTSQLELALQNAYRDYRYFIQAMQLEENNVQVAEENVHIALAAFEQGQTTTLDVRTAQQGLADAQARLITARYNAKQAEITLLQLKGDLVQ</sequence>
<dbReference type="Proteomes" id="UP000199537">
    <property type="component" value="Unassembled WGS sequence"/>
</dbReference>
<keyword evidence="4" id="KW-1134">Transmembrane beta strand</keyword>
<name>A0A1I7NDJ2_9BACT</name>
<dbReference type="OrthoDB" id="9771205at2"/>
<dbReference type="GO" id="GO:0015288">
    <property type="term" value="F:porin activity"/>
    <property type="evidence" value="ECO:0007669"/>
    <property type="project" value="TreeGrafter"/>
</dbReference>
<dbReference type="Pfam" id="PF02321">
    <property type="entry name" value="OEP"/>
    <property type="match status" value="2"/>
</dbReference>
<evidence type="ECO:0000256" key="1">
    <source>
        <dbReference type="ARBA" id="ARBA00004442"/>
    </source>
</evidence>
<evidence type="ECO:0000313" key="10">
    <source>
        <dbReference type="Proteomes" id="UP000199537"/>
    </source>
</evidence>
<keyword evidence="7" id="KW-0998">Cell outer membrane</keyword>
<keyword evidence="10" id="KW-1185">Reference proteome</keyword>
<dbReference type="PANTHER" id="PTHR30026">
    <property type="entry name" value="OUTER MEMBRANE PROTEIN TOLC"/>
    <property type="match status" value="1"/>
</dbReference>
<evidence type="ECO:0000256" key="3">
    <source>
        <dbReference type="ARBA" id="ARBA00022448"/>
    </source>
</evidence>
<evidence type="ECO:0000256" key="5">
    <source>
        <dbReference type="ARBA" id="ARBA00022692"/>
    </source>
</evidence>
<comment type="subcellular location">
    <subcellularLocation>
        <location evidence="1">Cell outer membrane</location>
    </subcellularLocation>
</comment>
<evidence type="ECO:0000256" key="4">
    <source>
        <dbReference type="ARBA" id="ARBA00022452"/>
    </source>
</evidence>
<accession>A0A1I7NDJ2</accession>
<dbReference type="InterPro" id="IPR051906">
    <property type="entry name" value="TolC-like"/>
</dbReference>
<keyword evidence="8" id="KW-0175">Coiled coil</keyword>
<evidence type="ECO:0000313" key="9">
    <source>
        <dbReference type="EMBL" id="SFV32748.1"/>
    </source>
</evidence>
<keyword evidence="6" id="KW-0472">Membrane</keyword>
<dbReference type="GO" id="GO:0015562">
    <property type="term" value="F:efflux transmembrane transporter activity"/>
    <property type="evidence" value="ECO:0007669"/>
    <property type="project" value="InterPro"/>
</dbReference>
<evidence type="ECO:0000256" key="6">
    <source>
        <dbReference type="ARBA" id="ARBA00023136"/>
    </source>
</evidence>
<protein>
    <submittedName>
        <fullName evidence="9">Outer membrane protein TolC</fullName>
    </submittedName>
</protein>
<keyword evidence="5" id="KW-0812">Transmembrane</keyword>
<proteinExistence type="inferred from homology"/>
<dbReference type="GO" id="GO:0009279">
    <property type="term" value="C:cell outer membrane"/>
    <property type="evidence" value="ECO:0007669"/>
    <property type="project" value="UniProtKB-SubCell"/>
</dbReference>
<dbReference type="InterPro" id="IPR003423">
    <property type="entry name" value="OMP_efflux"/>
</dbReference>
<dbReference type="PANTHER" id="PTHR30026:SF20">
    <property type="entry name" value="OUTER MEMBRANE PROTEIN TOLC"/>
    <property type="match status" value="1"/>
</dbReference>
<dbReference type="Gene3D" id="1.20.1600.10">
    <property type="entry name" value="Outer membrane efflux proteins (OEP)"/>
    <property type="match status" value="1"/>
</dbReference>
<evidence type="ECO:0000256" key="8">
    <source>
        <dbReference type="SAM" id="Coils"/>
    </source>
</evidence>
<dbReference type="SUPFAM" id="SSF56954">
    <property type="entry name" value="Outer membrane efflux proteins (OEP)"/>
    <property type="match status" value="1"/>
</dbReference>
<evidence type="ECO:0000256" key="7">
    <source>
        <dbReference type="ARBA" id="ARBA00023237"/>
    </source>
</evidence>
<dbReference type="STRING" id="1393122.SAMN05660895_1443"/>
<organism evidence="9 10">
    <name type="scientific">Thermoflavifilum thermophilum</name>
    <dbReference type="NCBI Taxonomy" id="1393122"/>
    <lineage>
        <taxon>Bacteria</taxon>
        <taxon>Pseudomonadati</taxon>
        <taxon>Bacteroidota</taxon>
        <taxon>Chitinophagia</taxon>
        <taxon>Chitinophagales</taxon>
        <taxon>Chitinophagaceae</taxon>
        <taxon>Thermoflavifilum</taxon>
    </lineage>
</organism>
<dbReference type="GO" id="GO:1990281">
    <property type="term" value="C:efflux pump complex"/>
    <property type="evidence" value="ECO:0007669"/>
    <property type="project" value="TreeGrafter"/>
</dbReference>
<reference evidence="10" key="1">
    <citation type="submission" date="2016-10" db="EMBL/GenBank/DDBJ databases">
        <authorList>
            <person name="Varghese N."/>
            <person name="Submissions S."/>
        </authorList>
    </citation>
    <scope>NUCLEOTIDE SEQUENCE [LARGE SCALE GENOMIC DNA]</scope>
    <source>
        <strain evidence="10">DSM 14807</strain>
    </source>
</reference>
<comment type="similarity">
    <text evidence="2">Belongs to the outer membrane factor (OMF) (TC 1.B.17) family.</text>
</comment>
<gene>
    <name evidence="9" type="ORF">SAMN05660895_1443</name>
</gene>
<keyword evidence="3" id="KW-0813">Transport</keyword>
<feature type="coiled-coil region" evidence="8">
    <location>
        <begin position="170"/>
        <end position="197"/>
    </location>
</feature>
<dbReference type="AlphaFoldDB" id="A0A1I7NDJ2"/>
<dbReference type="EMBL" id="FPCJ01000001">
    <property type="protein sequence ID" value="SFV32748.1"/>
    <property type="molecule type" value="Genomic_DNA"/>
</dbReference>